<dbReference type="Proteomes" id="UP000234681">
    <property type="component" value="Chromosome 10"/>
</dbReference>
<evidence type="ECO:0000256" key="1">
    <source>
        <dbReference type="SAM" id="MobiDB-lite"/>
    </source>
</evidence>
<accession>A6HFE0</accession>
<gene>
    <name evidence="2" type="ORF">rCG_33036</name>
</gene>
<organism evidence="2 3">
    <name type="scientific">Rattus norvegicus</name>
    <name type="common">Rat</name>
    <dbReference type="NCBI Taxonomy" id="10116"/>
    <lineage>
        <taxon>Eukaryota</taxon>
        <taxon>Metazoa</taxon>
        <taxon>Chordata</taxon>
        <taxon>Craniata</taxon>
        <taxon>Vertebrata</taxon>
        <taxon>Euteleostomi</taxon>
        <taxon>Mammalia</taxon>
        <taxon>Eutheria</taxon>
        <taxon>Euarchontoglires</taxon>
        <taxon>Glires</taxon>
        <taxon>Rodentia</taxon>
        <taxon>Myomorpha</taxon>
        <taxon>Muroidea</taxon>
        <taxon>Muridae</taxon>
        <taxon>Murinae</taxon>
        <taxon>Rattus</taxon>
    </lineage>
</organism>
<proteinExistence type="predicted"/>
<dbReference type="EMBL" id="CH473948">
    <property type="protein sequence ID" value="EDM04745.1"/>
    <property type="molecule type" value="Genomic_DNA"/>
</dbReference>
<reference evidence="2 3" key="1">
    <citation type="submission" date="2005-07" db="EMBL/GenBank/DDBJ databases">
        <authorList>
            <person name="Mural R.J."/>
            <person name="Li P.W."/>
            <person name="Adams M.D."/>
            <person name="Amanatides P.G."/>
            <person name="Baden-Tillson H."/>
            <person name="Barnstead M."/>
            <person name="Chin S.H."/>
            <person name="Dew I."/>
            <person name="Evans C.A."/>
            <person name="Ferriera S."/>
            <person name="Flanigan M."/>
            <person name="Fosler C."/>
            <person name="Glodek A."/>
            <person name="Gu Z."/>
            <person name="Holt R.A."/>
            <person name="Jennings D."/>
            <person name="Kraft C.L."/>
            <person name="Lu F."/>
            <person name="Nguyen T."/>
            <person name="Nusskern D.R."/>
            <person name="Pfannkoch C.M."/>
            <person name="Sitter C."/>
            <person name="Sutton G.G."/>
            <person name="Venter J.C."/>
            <person name="Wang Z."/>
            <person name="Woodage T."/>
            <person name="Zheng X.H."/>
            <person name="Zhong F."/>
        </authorList>
    </citation>
    <scope>NUCLEOTIDE SEQUENCE [LARGE SCALE GENOMIC DNA]</scope>
    <source>
        <strain>BN</strain>
        <strain evidence="3">Sprague-Dawley</strain>
    </source>
</reference>
<name>A6HFE0_RAT</name>
<evidence type="ECO:0000313" key="2">
    <source>
        <dbReference type="EMBL" id="EDM04745.1"/>
    </source>
</evidence>
<feature type="region of interest" description="Disordered" evidence="1">
    <location>
        <begin position="14"/>
        <end position="48"/>
    </location>
</feature>
<feature type="compositionally biased region" description="Basic and acidic residues" evidence="1">
    <location>
        <begin position="20"/>
        <end position="31"/>
    </location>
</feature>
<sequence length="84" mass="8856">MASAKTIKCIINVSSGQTESSKKRNGADRTSKTAALTLHPLGHPPKDAERRAVHPHVLQSPVSQVAPLLGQSAVGHVLDYGHLS</sequence>
<evidence type="ECO:0000313" key="3">
    <source>
        <dbReference type="Proteomes" id="UP000234681"/>
    </source>
</evidence>
<protein>
    <submittedName>
        <fullName evidence="2">RCG33036</fullName>
    </submittedName>
</protein>
<dbReference type="AlphaFoldDB" id="A6HFE0"/>